<gene>
    <name evidence="1" type="ORF">GCM10008106_37630</name>
</gene>
<dbReference type="Proteomes" id="UP000642809">
    <property type="component" value="Unassembled WGS sequence"/>
</dbReference>
<dbReference type="RefSeq" id="WP_189586724.1">
    <property type="nucleotide sequence ID" value="NZ_BMYF01000039.1"/>
</dbReference>
<organism evidence="1 2">
    <name type="scientific">Mongoliitalea lutea</name>
    <dbReference type="NCBI Taxonomy" id="849756"/>
    <lineage>
        <taxon>Bacteria</taxon>
        <taxon>Pseudomonadati</taxon>
        <taxon>Bacteroidota</taxon>
        <taxon>Cytophagia</taxon>
        <taxon>Cytophagales</taxon>
        <taxon>Cyclobacteriaceae</taxon>
        <taxon>Mongoliitalea</taxon>
    </lineage>
</organism>
<sequence length="107" mass="12229">MESKKTTTNSPKVFLHKEQGKNTVFQAQMKRVFAAFQKQPKTMLAVSVETGILRANICRYVAEWKKANKIKFVKIGICPISKHRAGFYTTNQELFPLIVELLKRAGE</sequence>
<comment type="caution">
    <text evidence="1">The sequence shown here is derived from an EMBL/GenBank/DDBJ whole genome shotgun (WGS) entry which is preliminary data.</text>
</comment>
<proteinExistence type="predicted"/>
<dbReference type="AlphaFoldDB" id="A0A8J3D142"/>
<keyword evidence="2" id="KW-1185">Reference proteome</keyword>
<reference evidence="1" key="2">
    <citation type="submission" date="2020-09" db="EMBL/GenBank/DDBJ databases">
        <authorList>
            <person name="Sun Q."/>
            <person name="Kim S."/>
        </authorList>
    </citation>
    <scope>NUCLEOTIDE SEQUENCE</scope>
    <source>
        <strain evidence="1">KCTC 23224</strain>
    </source>
</reference>
<reference evidence="1" key="1">
    <citation type="journal article" date="2014" name="Int. J. Syst. Evol. Microbiol.">
        <title>Complete genome sequence of Corynebacterium casei LMG S-19264T (=DSM 44701T), isolated from a smear-ripened cheese.</title>
        <authorList>
            <consortium name="US DOE Joint Genome Institute (JGI-PGF)"/>
            <person name="Walter F."/>
            <person name="Albersmeier A."/>
            <person name="Kalinowski J."/>
            <person name="Ruckert C."/>
        </authorList>
    </citation>
    <scope>NUCLEOTIDE SEQUENCE</scope>
    <source>
        <strain evidence="1">KCTC 23224</strain>
    </source>
</reference>
<evidence type="ECO:0000313" key="1">
    <source>
        <dbReference type="EMBL" id="GHB53729.1"/>
    </source>
</evidence>
<name>A0A8J3D142_9BACT</name>
<evidence type="ECO:0000313" key="2">
    <source>
        <dbReference type="Proteomes" id="UP000642809"/>
    </source>
</evidence>
<accession>A0A8J3D142</accession>
<dbReference type="EMBL" id="BMYF01000039">
    <property type="protein sequence ID" value="GHB53729.1"/>
    <property type="molecule type" value="Genomic_DNA"/>
</dbReference>
<protein>
    <submittedName>
        <fullName evidence="1">Uncharacterized protein</fullName>
    </submittedName>
</protein>